<proteinExistence type="predicted"/>
<organism evidence="1 2">
    <name type="scientific">Brassica cretica</name>
    <name type="common">Mustard</name>
    <dbReference type="NCBI Taxonomy" id="69181"/>
    <lineage>
        <taxon>Eukaryota</taxon>
        <taxon>Viridiplantae</taxon>
        <taxon>Streptophyta</taxon>
        <taxon>Embryophyta</taxon>
        <taxon>Tracheophyta</taxon>
        <taxon>Spermatophyta</taxon>
        <taxon>Magnoliopsida</taxon>
        <taxon>eudicotyledons</taxon>
        <taxon>Gunneridae</taxon>
        <taxon>Pentapetalae</taxon>
        <taxon>rosids</taxon>
        <taxon>malvids</taxon>
        <taxon>Brassicales</taxon>
        <taxon>Brassicaceae</taxon>
        <taxon>Brassiceae</taxon>
        <taxon>Brassica</taxon>
    </lineage>
</organism>
<name>A0ABQ7AJW3_BRACR</name>
<gene>
    <name evidence="1" type="ORF">DY000_02055478</name>
</gene>
<comment type="caution">
    <text evidence="1">The sequence shown here is derived from an EMBL/GenBank/DDBJ whole genome shotgun (WGS) entry which is preliminary data.</text>
</comment>
<evidence type="ECO:0000313" key="2">
    <source>
        <dbReference type="Proteomes" id="UP000266723"/>
    </source>
</evidence>
<keyword evidence="2" id="KW-1185">Reference proteome</keyword>
<dbReference type="Proteomes" id="UP000266723">
    <property type="component" value="Unassembled WGS sequence"/>
</dbReference>
<protein>
    <submittedName>
        <fullName evidence="1">Uncharacterized protein</fullName>
    </submittedName>
</protein>
<sequence length="80" mass="9249">MTMSYRAISEFAIKLIGSMIPQAISEFAIKLIGSMIPQVKIQHRAIAKVHRKEYNSRHGNASSYLFINKKKLQPNQQQRY</sequence>
<evidence type="ECO:0000313" key="1">
    <source>
        <dbReference type="EMBL" id="KAF3497900.1"/>
    </source>
</evidence>
<dbReference type="EMBL" id="QGKV02002055">
    <property type="protein sequence ID" value="KAF3497900.1"/>
    <property type="molecule type" value="Genomic_DNA"/>
</dbReference>
<accession>A0ABQ7AJW3</accession>
<reference evidence="1 2" key="1">
    <citation type="journal article" date="2020" name="BMC Genomics">
        <title>Intraspecific diversification of the crop wild relative Brassica cretica Lam. using demographic model selection.</title>
        <authorList>
            <person name="Kioukis A."/>
            <person name="Michalopoulou V.A."/>
            <person name="Briers L."/>
            <person name="Pirintsos S."/>
            <person name="Studholme D.J."/>
            <person name="Pavlidis P."/>
            <person name="Sarris P.F."/>
        </authorList>
    </citation>
    <scope>NUCLEOTIDE SEQUENCE [LARGE SCALE GENOMIC DNA]</scope>
    <source>
        <strain evidence="2">cv. PFS-1207/04</strain>
    </source>
</reference>